<protein>
    <submittedName>
        <fullName evidence="3">Uncharacterized protein LOC103705682 isoform X1</fullName>
    </submittedName>
</protein>
<feature type="region of interest" description="Disordered" evidence="1">
    <location>
        <begin position="112"/>
        <end position="251"/>
    </location>
</feature>
<keyword evidence="2" id="KW-1185">Reference proteome</keyword>
<dbReference type="GO" id="GO:0043622">
    <property type="term" value="P:cortical microtubule organization"/>
    <property type="evidence" value="ECO:0007669"/>
    <property type="project" value="TreeGrafter"/>
</dbReference>
<dbReference type="PANTHER" id="PTHR31949:SF3">
    <property type="entry name" value="RUN_FYVE DOMAIN PROTEIN"/>
    <property type="match status" value="1"/>
</dbReference>
<dbReference type="RefSeq" id="XP_038985925.1">
    <property type="nucleotide sequence ID" value="XM_039129997.1"/>
</dbReference>
<evidence type="ECO:0000313" key="2">
    <source>
        <dbReference type="Proteomes" id="UP000228380"/>
    </source>
</evidence>
<feature type="region of interest" description="Disordered" evidence="1">
    <location>
        <begin position="1"/>
        <end position="32"/>
    </location>
</feature>
<dbReference type="GO" id="GO:0055028">
    <property type="term" value="C:cortical microtubule"/>
    <property type="evidence" value="ECO:0007669"/>
    <property type="project" value="TreeGrafter"/>
</dbReference>
<name>A0A8B9AHZ3_PHODC</name>
<feature type="compositionally biased region" description="Polar residues" evidence="1">
    <location>
        <begin position="322"/>
        <end position="331"/>
    </location>
</feature>
<sequence>MPPSPVLRFSPGRERRMEKAHKRGRSFESGFPLKNKEDDLALFKNMQNRERDNFLLHTSYDFEDSISKLRDSSDFNFGITTIPVRRESSDLLNADAGKNDYDWLLTPPDTPLFPFLDDDDEPQLAKLSQRGRPRAQPVPISRSSMADKMHKTSRSSASPHRRSPSPRSSHSVSQSKGRSSSAPRSSQSPVLRPITPTRRPSTPPKKPSSHTPRSSTPMLQRSNSGSSWQSSSSGKRGASPVRTSRGNSASPELRGWQLNLLGFSSDAPPNLRTSLSDHPASHRRGLPPASRNSSSNSRRQSMSPTACRSASLSHCQERDQMSSHGRGSVASSGDDVFDSLQSVAVGISVSPTAKKYGVVGNSRAMAFSKKPLRTLSASSAHTRSFDSALQQMENHKIPQNMFRPLLSSAPAAKSYVGEANNLHRAMITKNSSLITSKNASSKQTTSIAHDIVSNNYDQNYLASGWRKMQDLDCQEEAFISDKVHEMVDGLGHELCAKKPQNRYENLDGCLPAKLNSEEFEKSTSNLGDAVSIKPAFESSYIAGGHSEGHCHGMIICSRRGKNFSIVEVDGKTDVCKECARKISTGLAETTALMTLNKALQSEMPLGTDQLCSKLQLKKGMTELSEKNSGQAVLDQQETDDEQGPDCIPDSLPLQFVLDERKKVPAEQKSDDQLEENATRCQDSKFNRSQDSPHQSLMIDSLDGTGASVLLLQRSNSSRLNGMRGRSFSARNIFCSKPSFVSDNTSAMICSNERDSSSASSVDLRSSGQMEVYDQQQFNSRKGERENLRSSYDAKALNTGLSLPSVKLNSHEALVHTNNKAKENFSSSAGNLECEALGETMLVTENHNDSLETAELPVNRSPSFTQFLHDRGIFVHADCCKDVDASASKLLSHPQSNYLHGIPTADYSNDEDCVSCVSDEIIHENHRRITDKEKSADISESSIIEEEYRMSNFCKLDHNDAPRHSSCNMNMSLDNDHDCLQTSQIERTDSCNTRVLEASCEYTVSTTSEKDVLALAPDSSIIDHAHGVYGTGLGTPIVPSVGTKGVYHIDTQYSTYQLITKKSDVWTVEDQREHIEESTLIKHENQRGQMSGSMTLEEATDTILFCSSIVHDLAYKAVTIGIENELMLSEASRPTVTLLGKCVRDQKDLQKIFRRCTPKSHKAKEKRMKVNTLAPSLDLENNANIEESTPIHSEVTIQANSIKPPGLESKCSCTIM</sequence>
<dbReference type="AlphaFoldDB" id="A0A8B9AHZ3"/>
<feature type="compositionally biased region" description="Low complexity" evidence="1">
    <location>
        <begin position="165"/>
        <end position="200"/>
    </location>
</feature>
<dbReference type="Proteomes" id="UP000228380">
    <property type="component" value="Chromosome 9"/>
</dbReference>
<evidence type="ECO:0000256" key="1">
    <source>
        <dbReference type="SAM" id="MobiDB-lite"/>
    </source>
</evidence>
<dbReference type="PANTHER" id="PTHR31949">
    <property type="entry name" value="GASTRIC MUCIN-LIKE PROTEIN"/>
    <property type="match status" value="1"/>
</dbReference>
<organism evidence="2 3">
    <name type="scientific">Phoenix dactylifera</name>
    <name type="common">Date palm</name>
    <dbReference type="NCBI Taxonomy" id="42345"/>
    <lineage>
        <taxon>Eukaryota</taxon>
        <taxon>Viridiplantae</taxon>
        <taxon>Streptophyta</taxon>
        <taxon>Embryophyta</taxon>
        <taxon>Tracheophyta</taxon>
        <taxon>Spermatophyta</taxon>
        <taxon>Magnoliopsida</taxon>
        <taxon>Liliopsida</taxon>
        <taxon>Arecaceae</taxon>
        <taxon>Coryphoideae</taxon>
        <taxon>Phoeniceae</taxon>
        <taxon>Phoenix</taxon>
    </lineage>
</organism>
<evidence type="ECO:0000313" key="3">
    <source>
        <dbReference type="RefSeq" id="XP_038985925.1"/>
    </source>
</evidence>
<feature type="compositionally biased region" description="Low complexity" evidence="1">
    <location>
        <begin position="290"/>
        <end position="303"/>
    </location>
</feature>
<dbReference type="GeneID" id="103705682"/>
<feature type="compositionally biased region" description="Polar residues" evidence="1">
    <location>
        <begin position="304"/>
        <end position="314"/>
    </location>
</feature>
<feature type="compositionally biased region" description="Low complexity" evidence="1">
    <location>
        <begin position="209"/>
        <end position="239"/>
    </location>
</feature>
<reference evidence="2" key="1">
    <citation type="journal article" date="2019" name="Nat. Commun.">
        <title>Genome-wide association mapping of date palm fruit traits.</title>
        <authorList>
            <person name="Hazzouri K.M."/>
            <person name="Gros-Balthazard M."/>
            <person name="Flowers J.M."/>
            <person name="Copetti D."/>
            <person name="Lemansour A."/>
            <person name="Lebrun M."/>
            <person name="Masmoudi K."/>
            <person name="Ferrand S."/>
            <person name="Dhar M.I."/>
            <person name="Fresquez Z.A."/>
            <person name="Rosas U."/>
            <person name="Zhang J."/>
            <person name="Talag J."/>
            <person name="Lee S."/>
            <person name="Kudrna D."/>
            <person name="Powell R.F."/>
            <person name="Leitch I.J."/>
            <person name="Krueger R.R."/>
            <person name="Wing R.A."/>
            <person name="Amiri K.M.A."/>
            <person name="Purugganan M.D."/>
        </authorList>
    </citation>
    <scope>NUCLEOTIDE SEQUENCE [LARGE SCALE GENOMIC DNA]</scope>
    <source>
        <strain evidence="2">cv. Khalas</strain>
    </source>
</reference>
<feature type="compositionally biased region" description="Low complexity" evidence="1">
    <location>
        <begin position="756"/>
        <end position="766"/>
    </location>
</feature>
<proteinExistence type="predicted"/>
<feature type="region of interest" description="Disordered" evidence="1">
    <location>
        <begin position="267"/>
        <end position="333"/>
    </location>
</feature>
<feature type="region of interest" description="Disordered" evidence="1">
    <location>
        <begin position="750"/>
        <end position="786"/>
    </location>
</feature>
<accession>A0A8B9AHZ3</accession>
<reference evidence="3" key="2">
    <citation type="submission" date="2025-08" db="UniProtKB">
        <authorList>
            <consortium name="RefSeq"/>
        </authorList>
    </citation>
    <scope>IDENTIFICATION</scope>
    <source>
        <tissue evidence="3">Young leaves</tissue>
    </source>
</reference>
<gene>
    <name evidence="3" type="primary">LOC103705682</name>
</gene>
<dbReference type="OrthoDB" id="1929779at2759"/>
<feature type="compositionally biased region" description="Polar residues" evidence="1">
    <location>
        <begin position="241"/>
        <end position="250"/>
    </location>
</feature>